<proteinExistence type="predicted"/>
<gene>
    <name evidence="7" type="ORF">GCM10016455_15950</name>
</gene>
<dbReference type="Pfam" id="PF05175">
    <property type="entry name" value="MTS"/>
    <property type="match status" value="1"/>
</dbReference>
<dbReference type="SUPFAM" id="SSF53335">
    <property type="entry name" value="S-adenosyl-L-methionine-dependent methyltransferases"/>
    <property type="match status" value="1"/>
</dbReference>
<evidence type="ECO:0000256" key="4">
    <source>
        <dbReference type="ARBA" id="ARBA00022679"/>
    </source>
</evidence>
<dbReference type="Gene3D" id="3.40.50.150">
    <property type="entry name" value="Vaccinia Virus protein VP39"/>
    <property type="match status" value="2"/>
</dbReference>
<dbReference type="InterPro" id="IPR007848">
    <property type="entry name" value="Small_mtfrase_dom"/>
</dbReference>
<accession>A0ABQ3IW90</accession>
<keyword evidence="2" id="KW-0698">rRNA processing</keyword>
<dbReference type="RefSeq" id="WP_191285989.1">
    <property type="nucleotide sequence ID" value="NZ_BNCH01000003.1"/>
</dbReference>
<dbReference type="InterPro" id="IPR002052">
    <property type="entry name" value="DNA_methylase_N6_adenine_CS"/>
</dbReference>
<protein>
    <submittedName>
        <fullName evidence="7">MFS transporter</fullName>
    </submittedName>
</protein>
<keyword evidence="1" id="KW-0963">Cytoplasm</keyword>
<dbReference type="PANTHER" id="PTHR47816:SF4">
    <property type="entry name" value="RIBOSOMAL RNA SMALL SUBUNIT METHYLTRANSFERASE C"/>
    <property type="match status" value="1"/>
</dbReference>
<dbReference type="InterPro" id="IPR029063">
    <property type="entry name" value="SAM-dependent_MTases_sf"/>
</dbReference>
<evidence type="ECO:0000259" key="6">
    <source>
        <dbReference type="Pfam" id="PF05175"/>
    </source>
</evidence>
<feature type="domain" description="Methyltransferase small" evidence="6">
    <location>
        <begin position="157"/>
        <end position="319"/>
    </location>
</feature>
<dbReference type="PANTHER" id="PTHR47816">
    <property type="entry name" value="RIBOSOMAL RNA SMALL SUBUNIT METHYLTRANSFERASE C"/>
    <property type="match status" value="1"/>
</dbReference>
<keyword evidence="5" id="KW-0949">S-adenosyl-L-methionine</keyword>
<organism evidence="7 8">
    <name type="scientific">Aliiroseovarius zhejiangensis</name>
    <dbReference type="NCBI Taxonomy" id="1632025"/>
    <lineage>
        <taxon>Bacteria</taxon>
        <taxon>Pseudomonadati</taxon>
        <taxon>Pseudomonadota</taxon>
        <taxon>Alphaproteobacteria</taxon>
        <taxon>Rhodobacterales</taxon>
        <taxon>Paracoccaceae</taxon>
        <taxon>Aliiroseovarius</taxon>
    </lineage>
</organism>
<dbReference type="Proteomes" id="UP000609802">
    <property type="component" value="Unassembled WGS sequence"/>
</dbReference>
<name>A0ABQ3IW90_9RHOB</name>
<dbReference type="CDD" id="cd02440">
    <property type="entry name" value="AdoMet_MTases"/>
    <property type="match status" value="1"/>
</dbReference>
<keyword evidence="4" id="KW-0808">Transferase</keyword>
<dbReference type="EMBL" id="BNCH01000003">
    <property type="protein sequence ID" value="GHE96393.1"/>
    <property type="molecule type" value="Genomic_DNA"/>
</dbReference>
<keyword evidence="3" id="KW-0489">Methyltransferase</keyword>
<evidence type="ECO:0000256" key="3">
    <source>
        <dbReference type="ARBA" id="ARBA00022603"/>
    </source>
</evidence>
<evidence type="ECO:0000256" key="1">
    <source>
        <dbReference type="ARBA" id="ARBA00022490"/>
    </source>
</evidence>
<comment type="caution">
    <text evidence="7">The sequence shown here is derived from an EMBL/GenBank/DDBJ whole genome shotgun (WGS) entry which is preliminary data.</text>
</comment>
<keyword evidence="8" id="KW-1185">Reference proteome</keyword>
<sequence>MLHTRLSLALRDGALSFPQHGRLLVIGPSAQHDLSALPKDRVTIYCRLFPDHARWTARGFDTVSALPDHGYAAALVCAPRSKSQAQAWVAAATTATGGGLVLLDGQKTDGIDSLLKAIRKKANLLGTLSKAHGKLIWFDTADVSDWSAADTRLEDGFITRPGVFSADGIDKGSAVLAAAMPDDITGRVADLGAGWGYLSHHILLRPGVTALDLIEADLVALDCARLNLDDPRAQFIWVDATQYRPAQPYDVVISNPPFHTGRTGDPELGRAFIRAAAAMLTPSGRFVMVANRHLPYEDTLTEQFGTVEDLGGTPGFKLLSGIKPRRTRR</sequence>
<reference evidence="8" key="1">
    <citation type="journal article" date="2019" name="Int. J. Syst. Evol. Microbiol.">
        <title>The Global Catalogue of Microorganisms (GCM) 10K type strain sequencing project: providing services to taxonomists for standard genome sequencing and annotation.</title>
        <authorList>
            <consortium name="The Broad Institute Genomics Platform"/>
            <consortium name="The Broad Institute Genome Sequencing Center for Infectious Disease"/>
            <person name="Wu L."/>
            <person name="Ma J."/>
        </authorList>
    </citation>
    <scope>NUCLEOTIDE SEQUENCE [LARGE SCALE GENOMIC DNA]</scope>
    <source>
        <strain evidence="8">KCTC 42443</strain>
    </source>
</reference>
<evidence type="ECO:0000313" key="7">
    <source>
        <dbReference type="EMBL" id="GHE96393.1"/>
    </source>
</evidence>
<evidence type="ECO:0000256" key="5">
    <source>
        <dbReference type="ARBA" id="ARBA00022691"/>
    </source>
</evidence>
<evidence type="ECO:0000313" key="8">
    <source>
        <dbReference type="Proteomes" id="UP000609802"/>
    </source>
</evidence>
<evidence type="ECO:0000256" key="2">
    <source>
        <dbReference type="ARBA" id="ARBA00022552"/>
    </source>
</evidence>
<dbReference type="InterPro" id="IPR046977">
    <property type="entry name" value="RsmC/RlmG"/>
</dbReference>
<dbReference type="PROSITE" id="PS00092">
    <property type="entry name" value="N6_MTASE"/>
    <property type="match status" value="1"/>
</dbReference>